<protein>
    <submittedName>
        <fullName evidence="4">UspA domain-containing protein</fullName>
    </submittedName>
</protein>
<proteinExistence type="inferred from homology"/>
<comment type="similarity">
    <text evidence="1">Belongs to the universal stress protein A family.</text>
</comment>
<dbReference type="Pfam" id="PF00582">
    <property type="entry name" value="Usp"/>
    <property type="match status" value="1"/>
</dbReference>
<accession>M0ARM1</accession>
<dbReference type="CDD" id="cd00293">
    <property type="entry name" value="USP-like"/>
    <property type="match status" value="1"/>
</dbReference>
<evidence type="ECO:0000313" key="5">
    <source>
        <dbReference type="Proteomes" id="UP000011554"/>
    </source>
</evidence>
<dbReference type="OrthoDB" id="105697at2157"/>
<dbReference type="RefSeq" id="WP_006109651.1">
    <property type="nucleotide sequence ID" value="NZ_AOIO01000030.1"/>
</dbReference>
<dbReference type="InterPro" id="IPR014729">
    <property type="entry name" value="Rossmann-like_a/b/a_fold"/>
</dbReference>
<dbReference type="EMBL" id="AOIO01000030">
    <property type="protein sequence ID" value="ELZ00578.1"/>
    <property type="molecule type" value="Genomic_DNA"/>
</dbReference>
<dbReference type="eggNOG" id="arCOG02053">
    <property type="taxonomic scope" value="Archaea"/>
</dbReference>
<dbReference type="PANTHER" id="PTHR46268:SF6">
    <property type="entry name" value="UNIVERSAL STRESS PROTEIN UP12"/>
    <property type="match status" value="1"/>
</dbReference>
<dbReference type="InterPro" id="IPR006016">
    <property type="entry name" value="UspA"/>
</dbReference>
<evidence type="ECO:0000259" key="3">
    <source>
        <dbReference type="Pfam" id="PF00582"/>
    </source>
</evidence>
<dbReference type="PANTHER" id="PTHR46268">
    <property type="entry name" value="STRESS RESPONSE PROTEIN NHAX"/>
    <property type="match status" value="1"/>
</dbReference>
<dbReference type="PATRIC" id="fig|29540.5.peg.2651"/>
<feature type="domain" description="UspA" evidence="3">
    <location>
        <begin position="1"/>
        <end position="141"/>
    </location>
</feature>
<dbReference type="PRINTS" id="PR01438">
    <property type="entry name" value="UNVRSLSTRESS"/>
</dbReference>
<dbReference type="AlphaFoldDB" id="M0ARM1"/>
<sequence>MYQDLLLATDGSEGAQLATDHAIELAYRLDATLHILSVAEEGPHGSKKRDRLRTEPENEADEAITRAVTEAEQAATDTGLEVTTTVREGVPQDEIVEFATMNGVDMIVVGTAGRSGLDKLIVGSVAEEVVQNAPVPVVTVRERETE</sequence>
<gene>
    <name evidence="4" type="ORF">C481_13079</name>
</gene>
<name>M0ARM1_NATA1</name>
<keyword evidence="5" id="KW-1185">Reference proteome</keyword>
<dbReference type="Proteomes" id="UP000011554">
    <property type="component" value="Unassembled WGS sequence"/>
</dbReference>
<evidence type="ECO:0000313" key="4">
    <source>
        <dbReference type="EMBL" id="ELZ00578.1"/>
    </source>
</evidence>
<feature type="region of interest" description="Disordered" evidence="2">
    <location>
        <begin position="40"/>
        <end position="61"/>
    </location>
</feature>
<dbReference type="SUPFAM" id="SSF52402">
    <property type="entry name" value="Adenine nucleotide alpha hydrolases-like"/>
    <property type="match status" value="1"/>
</dbReference>
<dbReference type="InterPro" id="IPR006015">
    <property type="entry name" value="Universal_stress_UspA"/>
</dbReference>
<organism evidence="4 5">
    <name type="scientific">Natrialba asiatica (strain ATCC 700177 / DSM 12278 / JCM 9576 / FERM P-10747 / NBRC 102637 / 172P1)</name>
    <dbReference type="NCBI Taxonomy" id="29540"/>
    <lineage>
        <taxon>Archaea</taxon>
        <taxon>Methanobacteriati</taxon>
        <taxon>Methanobacteriota</taxon>
        <taxon>Stenosarchaea group</taxon>
        <taxon>Halobacteria</taxon>
        <taxon>Halobacteriales</taxon>
        <taxon>Natrialbaceae</taxon>
        <taxon>Natrialba</taxon>
    </lineage>
</organism>
<comment type="caution">
    <text evidence="4">The sequence shown here is derived from an EMBL/GenBank/DDBJ whole genome shotgun (WGS) entry which is preliminary data.</text>
</comment>
<evidence type="ECO:0000256" key="1">
    <source>
        <dbReference type="ARBA" id="ARBA00008791"/>
    </source>
</evidence>
<reference evidence="4 5" key="1">
    <citation type="journal article" date="2014" name="PLoS Genet.">
        <title>Phylogenetically driven sequencing of extremely halophilic archaea reveals strategies for static and dynamic osmo-response.</title>
        <authorList>
            <person name="Becker E.A."/>
            <person name="Seitzer P.M."/>
            <person name="Tritt A."/>
            <person name="Larsen D."/>
            <person name="Krusor M."/>
            <person name="Yao A.I."/>
            <person name="Wu D."/>
            <person name="Madern D."/>
            <person name="Eisen J.A."/>
            <person name="Darling A.E."/>
            <person name="Facciotti M.T."/>
        </authorList>
    </citation>
    <scope>NUCLEOTIDE SEQUENCE [LARGE SCALE GENOMIC DNA]</scope>
    <source>
        <strain evidence="4 5">DSM 12278</strain>
    </source>
</reference>
<dbReference type="STRING" id="29540.C481_13079"/>
<evidence type="ECO:0000256" key="2">
    <source>
        <dbReference type="SAM" id="MobiDB-lite"/>
    </source>
</evidence>
<dbReference type="Gene3D" id="3.40.50.620">
    <property type="entry name" value="HUPs"/>
    <property type="match status" value="1"/>
</dbReference>